<protein>
    <submittedName>
        <fullName evidence="2">GNAT family N-acetyltransferase</fullName>
    </submittedName>
</protein>
<proteinExistence type="predicted"/>
<dbReference type="RefSeq" id="WP_194424610.1">
    <property type="nucleotide sequence ID" value="NZ_BAAAPT010000002.1"/>
</dbReference>
<sequence length="368" mass="40819">MSDATDEVIPLDDGGQLRRVIIPRSVADADAADFIATVEARNTVSREITGTEDHTRTAAELLPHYRPDAYEVRHLWLVQDAAGNAIGRVGVDIPLETGSTVAYAQIELVRDRWGRGIGTAAHALVERTARAHGRTVLQSWADHPDAPGERITPPTGYGSIPLDHAARFYRRHGYTLEQIERCSAYDLAAPREHLTELISTAQTAATGYRVVQWMLPTPPERLDGYAWMKSRMSTDVPAAALTVDEERWDAARVRRHDALWVDGGHRVLVTAAEHIRTGELCAFNELVRGDTPGAVTFQEDTLVLETHRGHRLGMLVKCAGLLRWRNIAADSPRVITYNAEENRPMLDINEAIGFAPIMYDGAWKKSLV</sequence>
<dbReference type="InterPro" id="IPR000182">
    <property type="entry name" value="GNAT_dom"/>
</dbReference>
<evidence type="ECO:0000313" key="2">
    <source>
        <dbReference type="EMBL" id="MDZ8162125.1"/>
    </source>
</evidence>
<keyword evidence="3" id="KW-1185">Reference proteome</keyword>
<dbReference type="Gene3D" id="3.40.630.30">
    <property type="match status" value="1"/>
</dbReference>
<dbReference type="Proteomes" id="UP001291912">
    <property type="component" value="Unassembled WGS sequence"/>
</dbReference>
<dbReference type="InterPro" id="IPR016181">
    <property type="entry name" value="Acyl_CoA_acyltransferase"/>
</dbReference>
<comment type="caution">
    <text evidence="2">The sequence shown here is derived from an EMBL/GenBank/DDBJ whole genome shotgun (WGS) entry which is preliminary data.</text>
</comment>
<evidence type="ECO:0000313" key="3">
    <source>
        <dbReference type="Proteomes" id="UP001291912"/>
    </source>
</evidence>
<organism evidence="2 3">
    <name type="scientific">Microbacterium aquimaris</name>
    <dbReference type="NCBI Taxonomy" id="459816"/>
    <lineage>
        <taxon>Bacteria</taxon>
        <taxon>Bacillati</taxon>
        <taxon>Actinomycetota</taxon>
        <taxon>Actinomycetes</taxon>
        <taxon>Micrococcales</taxon>
        <taxon>Microbacteriaceae</taxon>
        <taxon>Microbacterium</taxon>
    </lineage>
</organism>
<evidence type="ECO:0000259" key="1">
    <source>
        <dbReference type="PROSITE" id="PS51186"/>
    </source>
</evidence>
<gene>
    <name evidence="2" type="ORF">R2Q92_09755</name>
</gene>
<feature type="domain" description="N-acetyltransferase" evidence="1">
    <location>
        <begin position="24"/>
        <end position="192"/>
    </location>
</feature>
<name>A0ABU5N7R4_9MICO</name>
<dbReference type="EMBL" id="JAWJYN010000002">
    <property type="protein sequence ID" value="MDZ8162125.1"/>
    <property type="molecule type" value="Genomic_DNA"/>
</dbReference>
<reference evidence="2 3" key="1">
    <citation type="submission" date="2023-10" db="EMBL/GenBank/DDBJ databases">
        <title>Microbacterium xanthum sp. nov., isolated from seaweed.</title>
        <authorList>
            <person name="Lee S.D."/>
        </authorList>
    </citation>
    <scope>NUCLEOTIDE SEQUENCE [LARGE SCALE GENOMIC DNA]</scope>
    <source>
        <strain evidence="2 3">KCTC 19124</strain>
    </source>
</reference>
<accession>A0ABU5N7R4</accession>
<dbReference type="PROSITE" id="PS51186">
    <property type="entry name" value="GNAT"/>
    <property type="match status" value="1"/>
</dbReference>
<dbReference type="SUPFAM" id="SSF55729">
    <property type="entry name" value="Acyl-CoA N-acyltransferases (Nat)"/>
    <property type="match status" value="1"/>
</dbReference>